<dbReference type="OrthoDB" id="71318at2759"/>
<dbReference type="Proteomes" id="UP000794436">
    <property type="component" value="Unassembled WGS sequence"/>
</dbReference>
<dbReference type="GO" id="GO:0097542">
    <property type="term" value="C:ciliary tip"/>
    <property type="evidence" value="ECO:0007669"/>
    <property type="project" value="TreeGrafter"/>
</dbReference>
<dbReference type="AlphaFoldDB" id="A0A8K1FP02"/>
<evidence type="ECO:0000313" key="3">
    <source>
        <dbReference type="EMBL" id="TMW66407.1"/>
    </source>
</evidence>
<keyword evidence="1" id="KW-0175">Coiled coil</keyword>
<feature type="coiled-coil region" evidence="1">
    <location>
        <begin position="167"/>
        <end position="194"/>
    </location>
</feature>
<organism evidence="3 4">
    <name type="scientific">Pythium oligandrum</name>
    <name type="common">Mycoparasitic fungus</name>
    <dbReference type="NCBI Taxonomy" id="41045"/>
    <lineage>
        <taxon>Eukaryota</taxon>
        <taxon>Sar</taxon>
        <taxon>Stramenopiles</taxon>
        <taxon>Oomycota</taxon>
        <taxon>Peronosporomycetes</taxon>
        <taxon>Pythiales</taxon>
        <taxon>Pythiaceae</taxon>
        <taxon>Pythium</taxon>
    </lineage>
</organism>
<feature type="region of interest" description="Disordered" evidence="2">
    <location>
        <begin position="575"/>
        <end position="643"/>
    </location>
</feature>
<protein>
    <submittedName>
        <fullName evidence="3">Uncharacterized protein</fullName>
    </submittedName>
</protein>
<dbReference type="GO" id="GO:0003341">
    <property type="term" value="P:cilium movement"/>
    <property type="evidence" value="ECO:0007669"/>
    <property type="project" value="InterPro"/>
</dbReference>
<feature type="compositionally biased region" description="Polar residues" evidence="2">
    <location>
        <begin position="51"/>
        <end position="68"/>
    </location>
</feature>
<accession>A0A8K1FP02</accession>
<dbReference type="PANTHER" id="PTHR46518:SF1">
    <property type="entry name" value="OUTER DYNEIN ARM-DOCKING COMPLEX SUBUNIT 3"/>
    <property type="match status" value="1"/>
</dbReference>
<dbReference type="GO" id="GO:0036064">
    <property type="term" value="C:ciliary basal body"/>
    <property type="evidence" value="ECO:0007669"/>
    <property type="project" value="TreeGrafter"/>
</dbReference>
<proteinExistence type="predicted"/>
<dbReference type="GO" id="GO:0035253">
    <property type="term" value="C:ciliary rootlet"/>
    <property type="evidence" value="ECO:0007669"/>
    <property type="project" value="TreeGrafter"/>
</dbReference>
<sequence length="758" mass="83526">MDRFNKKVHKIASPLGSVGAAKSSSKKRANPGGGRLRLMPLDASASYEMPSGSSNQSTNNNITHLAPTSSGLPSGLMSSSYGVGKLKKITQKKELLEAVRKANSPIVLPTREQPGREGGGGSASVLRHESSSSSINDDDGSAARDIECLEDGVHANARKFNEHKMMADKRQRELNMLLDELRSLQLETQELSRVQNQETPVAKQNLRIRTEIQACTTSMEEQMHQRRQLEHMVRRLQTSQLKVDAHLEGMARTVEASQHEADEVKLLCRQLEAGKNRAIQFLQEVQLQIQTDRKTRARELIDHEIRAKNAQKMEVWRFQRMQERAEVAAELRGDLSAEEEQRLLRCIESRQRANESLHIANMTKSEKAADYDDVLEQLKVAMGATSLQEVVEKIQAQAITATSLEKEKTHAESRLISVRQEKEHAVQALNEVKASGIGGIELNREVYNTLENEIQQAKATLKVNKAAFERLDGVIQAVRQGSFGLAQRLQTFDDVLDLATMESANGVPPSPLVGDGAGVIPLTNVIVTSPGGLTPVRLENADCLAVAELKLTRMLELVGQQSSAVNGFGAGGFGNGTGSSSSPGDGSEEGFDDSATSRADFLDDRNTLWSPTANNDPQVHRNNIRVQPQRPRLQGSYHVDPDDLEPLISARSDVSTSSEPENMDVLVPSRDILKMSSSRHFAEVIRKKEMAEKQKVAAERGISDEELMSKLRKKNQLEADARLATSPTRQQPLLAPSLKDDTLSKSLAFVTQLTFNEL</sequence>
<feature type="compositionally biased region" description="Polar residues" evidence="2">
    <location>
        <begin position="607"/>
        <end position="626"/>
    </location>
</feature>
<comment type="caution">
    <text evidence="3">The sequence shown here is derived from an EMBL/GenBank/DDBJ whole genome shotgun (WGS) entry which is preliminary data.</text>
</comment>
<feature type="coiled-coil region" evidence="1">
    <location>
        <begin position="401"/>
        <end position="467"/>
    </location>
</feature>
<gene>
    <name evidence="3" type="ORF">Poli38472_004172</name>
</gene>
<keyword evidence="4" id="KW-1185">Reference proteome</keyword>
<evidence type="ECO:0000256" key="2">
    <source>
        <dbReference type="SAM" id="MobiDB-lite"/>
    </source>
</evidence>
<feature type="region of interest" description="Disordered" evidence="2">
    <location>
        <begin position="106"/>
        <end position="142"/>
    </location>
</feature>
<feature type="compositionally biased region" description="Basic residues" evidence="2">
    <location>
        <begin position="1"/>
        <end position="10"/>
    </location>
</feature>
<name>A0A8K1FP02_PYTOL</name>
<dbReference type="InterPro" id="IPR033192">
    <property type="entry name" value="ODAD3"/>
</dbReference>
<dbReference type="PANTHER" id="PTHR46518">
    <property type="entry name" value="COILED-COIL DOMAIN-CONTAINING PROTEIN 151"/>
    <property type="match status" value="1"/>
</dbReference>
<feature type="region of interest" description="Disordered" evidence="2">
    <location>
        <begin position="1"/>
        <end position="74"/>
    </location>
</feature>
<evidence type="ECO:0000256" key="1">
    <source>
        <dbReference type="SAM" id="Coils"/>
    </source>
</evidence>
<reference evidence="3" key="1">
    <citation type="submission" date="2019-03" db="EMBL/GenBank/DDBJ databases">
        <title>Long read genome sequence of the mycoparasitic Pythium oligandrum ATCC 38472 isolated from sugarbeet rhizosphere.</title>
        <authorList>
            <person name="Gaulin E."/>
        </authorList>
    </citation>
    <scope>NUCLEOTIDE SEQUENCE</scope>
    <source>
        <strain evidence="3">ATCC 38472_TT</strain>
    </source>
</reference>
<dbReference type="GO" id="GO:0036158">
    <property type="term" value="P:outer dynein arm assembly"/>
    <property type="evidence" value="ECO:0007669"/>
    <property type="project" value="InterPro"/>
</dbReference>
<dbReference type="EMBL" id="SPLM01000036">
    <property type="protein sequence ID" value="TMW66407.1"/>
    <property type="molecule type" value="Genomic_DNA"/>
</dbReference>
<evidence type="ECO:0000313" key="4">
    <source>
        <dbReference type="Proteomes" id="UP000794436"/>
    </source>
</evidence>